<reference evidence="3 4" key="1">
    <citation type="submission" date="2018-06" db="EMBL/GenBank/DDBJ databases">
        <title>Whole Genome Sequence of an efficient microsymbiont, Rhizobium tropici.</title>
        <authorList>
            <person name="Srinivasan R."/>
            <person name="Singh H.V."/>
            <person name="Srivastava R."/>
            <person name="Kumari B."/>
            <person name="Radhakrishna A."/>
        </authorList>
    </citation>
    <scope>NUCLEOTIDE SEQUENCE [LARGE SCALE GENOMIC DNA]</scope>
    <source>
        <strain evidence="3 4">IGFRI Rhizo-19</strain>
    </source>
</reference>
<evidence type="ECO:0000256" key="1">
    <source>
        <dbReference type="SAM" id="MobiDB-lite"/>
    </source>
</evidence>
<organism evidence="3 4">
    <name type="scientific">Rhizobium tropici</name>
    <dbReference type="NCBI Taxonomy" id="398"/>
    <lineage>
        <taxon>Bacteria</taxon>
        <taxon>Pseudomonadati</taxon>
        <taxon>Pseudomonadota</taxon>
        <taxon>Alphaproteobacteria</taxon>
        <taxon>Hyphomicrobiales</taxon>
        <taxon>Rhizobiaceae</taxon>
        <taxon>Rhizobium/Agrobacterium group</taxon>
        <taxon>Rhizobium</taxon>
    </lineage>
</organism>
<evidence type="ECO:0000256" key="2">
    <source>
        <dbReference type="SAM" id="SignalP"/>
    </source>
</evidence>
<protein>
    <submittedName>
        <fullName evidence="3">Uncharacterized protein</fullName>
    </submittedName>
</protein>
<accession>A0A329YCN8</accession>
<dbReference type="EMBL" id="QMKK01000045">
    <property type="protein sequence ID" value="RAX39764.1"/>
    <property type="molecule type" value="Genomic_DNA"/>
</dbReference>
<dbReference type="AlphaFoldDB" id="A0A329YCN8"/>
<evidence type="ECO:0000313" key="3">
    <source>
        <dbReference type="EMBL" id="RAX39764.1"/>
    </source>
</evidence>
<sequence length="329" mass="35988">MASSLFLRKGLFFLLLLSGEQLFAGQSLADQVDMGSTRELYGAECRKQVGDIPEFACSDGVPVPITVDGKSVPATKSMVCDRPALLPNGSGSDGQCVPNSRILSLSTETMQIAVMCRQKIIRPADKMEFDEIDIVAHNPKTGATCWFQAEGKPSQPVSGEKVPSPTSQPSSPFWNAPEITFKDGCGTCHDNDPFMFSPFVGQVWNRMPVNPFGPYYHVDLPSPHRVGFSGWPTRTLNPTDNTCLGCHRIGIAETCRQLTDEMTGRFPEGADDWARRFPGSHAMPPDIGITQTSWNSIYKSSVDQIRSCCQKPDQPACRITAIPAYPPPN</sequence>
<feature type="region of interest" description="Disordered" evidence="1">
    <location>
        <begin position="151"/>
        <end position="172"/>
    </location>
</feature>
<dbReference type="InterPro" id="IPR036280">
    <property type="entry name" value="Multihaem_cyt_sf"/>
</dbReference>
<name>A0A329YCN8_RHITR</name>
<dbReference type="SUPFAM" id="SSF48695">
    <property type="entry name" value="Multiheme cytochromes"/>
    <property type="match status" value="1"/>
</dbReference>
<dbReference type="OrthoDB" id="5558004at2"/>
<feature type="signal peptide" evidence="2">
    <location>
        <begin position="1"/>
        <end position="24"/>
    </location>
</feature>
<feature type="chain" id="PRO_5016413460" evidence="2">
    <location>
        <begin position="25"/>
        <end position="329"/>
    </location>
</feature>
<gene>
    <name evidence="3" type="ORF">DQ393_19760</name>
</gene>
<comment type="caution">
    <text evidence="3">The sequence shown here is derived from an EMBL/GenBank/DDBJ whole genome shotgun (WGS) entry which is preliminary data.</text>
</comment>
<keyword evidence="2" id="KW-0732">Signal</keyword>
<dbReference type="Proteomes" id="UP000251205">
    <property type="component" value="Unassembled WGS sequence"/>
</dbReference>
<evidence type="ECO:0000313" key="4">
    <source>
        <dbReference type="Proteomes" id="UP000251205"/>
    </source>
</evidence>
<dbReference type="RefSeq" id="WP_112343439.1">
    <property type="nucleotide sequence ID" value="NZ_QMKK01000045.1"/>
</dbReference>
<proteinExistence type="predicted"/>